<dbReference type="FunFam" id="3.30.160.60:FF:002343">
    <property type="entry name" value="Zinc finger protein 33A"/>
    <property type="match status" value="4"/>
</dbReference>
<organism evidence="16 17">
    <name type="scientific">Python bivittatus</name>
    <name type="common">Burmese python</name>
    <name type="synonym">Python molurus bivittatus</name>
    <dbReference type="NCBI Taxonomy" id="176946"/>
    <lineage>
        <taxon>Eukaryota</taxon>
        <taxon>Metazoa</taxon>
        <taxon>Chordata</taxon>
        <taxon>Craniata</taxon>
        <taxon>Vertebrata</taxon>
        <taxon>Euteleostomi</taxon>
        <taxon>Lepidosauria</taxon>
        <taxon>Squamata</taxon>
        <taxon>Bifurcata</taxon>
        <taxon>Unidentata</taxon>
        <taxon>Episquamata</taxon>
        <taxon>Toxicofera</taxon>
        <taxon>Serpentes</taxon>
        <taxon>Henophidia</taxon>
        <taxon>Pythonidae</taxon>
        <taxon>Python</taxon>
    </lineage>
</organism>
<dbReference type="PROSITE" id="PS50805">
    <property type="entry name" value="KRAB"/>
    <property type="match status" value="1"/>
</dbReference>
<dbReference type="GO" id="GO:0000981">
    <property type="term" value="F:DNA-binding transcription factor activity, RNA polymerase II-specific"/>
    <property type="evidence" value="ECO:0007669"/>
    <property type="project" value="TreeGrafter"/>
</dbReference>
<feature type="domain" description="C2H2-type" evidence="13">
    <location>
        <begin position="361"/>
        <end position="388"/>
    </location>
</feature>
<evidence type="ECO:0000256" key="2">
    <source>
        <dbReference type="ARBA" id="ARBA00006991"/>
    </source>
</evidence>
<keyword evidence="9" id="KW-0804">Transcription</keyword>
<dbReference type="FunFam" id="3.30.160.60:FF:000848">
    <property type="entry name" value="Zinc finger protein 35"/>
    <property type="match status" value="1"/>
</dbReference>
<feature type="domain" description="C2H2-type" evidence="13">
    <location>
        <begin position="473"/>
        <end position="500"/>
    </location>
</feature>
<dbReference type="OMA" id="IHSEYWN"/>
<evidence type="ECO:0000256" key="7">
    <source>
        <dbReference type="ARBA" id="ARBA00023015"/>
    </source>
</evidence>
<proteinExistence type="inferred from homology"/>
<dbReference type="FunFam" id="3.30.160.60:FF:000100">
    <property type="entry name" value="Zinc finger 45-like"/>
    <property type="match status" value="1"/>
</dbReference>
<dbReference type="InterPro" id="IPR036051">
    <property type="entry name" value="KRAB_dom_sf"/>
</dbReference>
<dbReference type="GeneID" id="103056348"/>
<evidence type="ECO:0000256" key="10">
    <source>
        <dbReference type="ARBA" id="ARBA00023242"/>
    </source>
</evidence>
<dbReference type="FunFam" id="3.30.160.60:FF:001772">
    <property type="entry name" value="Uncharacterized protein"/>
    <property type="match status" value="1"/>
</dbReference>
<dbReference type="PANTHER" id="PTHR23226">
    <property type="entry name" value="ZINC FINGER AND SCAN DOMAIN-CONTAINING"/>
    <property type="match status" value="1"/>
</dbReference>
<dbReference type="FunFam" id="3.30.160.60:FF:000358">
    <property type="entry name" value="zinc finger protein 24"/>
    <property type="match status" value="1"/>
</dbReference>
<evidence type="ECO:0000259" key="14">
    <source>
        <dbReference type="PROSITE" id="PS50804"/>
    </source>
</evidence>
<evidence type="ECO:0000256" key="4">
    <source>
        <dbReference type="ARBA" id="ARBA00022737"/>
    </source>
</evidence>
<evidence type="ECO:0000256" key="5">
    <source>
        <dbReference type="ARBA" id="ARBA00022771"/>
    </source>
</evidence>
<dbReference type="PANTHER" id="PTHR23226:SF377">
    <property type="entry name" value="ZINC FINGER AND SCAN DOMAIN-CONTAINING PROTEIN 20"/>
    <property type="match status" value="1"/>
</dbReference>
<keyword evidence="3" id="KW-0479">Metal-binding</keyword>
<dbReference type="KEGG" id="pbi:103056348"/>
<feature type="domain" description="C2H2-type" evidence="13">
    <location>
        <begin position="333"/>
        <end position="360"/>
    </location>
</feature>
<dbReference type="FunFam" id="3.30.160.60:FF:000737">
    <property type="entry name" value="Zinc finger protein 565"/>
    <property type="match status" value="1"/>
</dbReference>
<dbReference type="InterPro" id="IPR036236">
    <property type="entry name" value="Znf_C2H2_sf"/>
</dbReference>
<evidence type="ECO:0000313" key="17">
    <source>
        <dbReference type="RefSeq" id="XP_007441784.1"/>
    </source>
</evidence>
<dbReference type="InterPro" id="IPR013087">
    <property type="entry name" value="Znf_C2H2_type"/>
</dbReference>
<feature type="domain" description="C2H2-type" evidence="13">
    <location>
        <begin position="641"/>
        <end position="664"/>
    </location>
</feature>
<accession>A0A9F2RBN4</accession>
<dbReference type="Pfam" id="PF13894">
    <property type="entry name" value="zf-C2H2_4"/>
    <property type="match status" value="1"/>
</dbReference>
<comment type="subcellular location">
    <subcellularLocation>
        <location evidence="1">Nucleus</location>
    </subcellularLocation>
</comment>
<gene>
    <name evidence="17" type="primary">LOC103056348</name>
</gene>
<dbReference type="InterPro" id="IPR001909">
    <property type="entry name" value="KRAB"/>
</dbReference>
<dbReference type="GO" id="GO:0000978">
    <property type="term" value="F:RNA polymerase II cis-regulatory region sequence-specific DNA binding"/>
    <property type="evidence" value="ECO:0007669"/>
    <property type="project" value="TreeGrafter"/>
</dbReference>
<dbReference type="SUPFAM" id="SSF109640">
    <property type="entry name" value="KRAB domain (Kruppel-associated box)"/>
    <property type="match status" value="1"/>
</dbReference>
<evidence type="ECO:0000256" key="9">
    <source>
        <dbReference type="ARBA" id="ARBA00023163"/>
    </source>
</evidence>
<dbReference type="SMART" id="SM00431">
    <property type="entry name" value="SCAN"/>
    <property type="match status" value="1"/>
</dbReference>
<dbReference type="AlphaFoldDB" id="A0A9F2RBN4"/>
<feature type="domain" description="C2H2-type" evidence="13">
    <location>
        <begin position="529"/>
        <end position="556"/>
    </location>
</feature>
<keyword evidence="10" id="KW-0539">Nucleus</keyword>
<dbReference type="Pfam" id="PF01352">
    <property type="entry name" value="KRAB"/>
    <property type="match status" value="1"/>
</dbReference>
<feature type="domain" description="C2H2-type" evidence="13">
    <location>
        <begin position="417"/>
        <end position="444"/>
    </location>
</feature>
<dbReference type="Gene3D" id="1.10.4020.10">
    <property type="entry name" value="DNA breaking-rejoining enzymes"/>
    <property type="match status" value="1"/>
</dbReference>
<feature type="compositionally biased region" description="Basic and acidic residues" evidence="12">
    <location>
        <begin position="282"/>
        <end position="306"/>
    </location>
</feature>
<protein>
    <submittedName>
        <fullName evidence="17">Zinc finger protein 436-like isoform X1</fullName>
    </submittedName>
</protein>
<dbReference type="CDD" id="cd07765">
    <property type="entry name" value="KRAB_A-box"/>
    <property type="match status" value="1"/>
</dbReference>
<feature type="domain" description="C2H2-type" evidence="13">
    <location>
        <begin position="445"/>
        <end position="472"/>
    </location>
</feature>
<dbReference type="OrthoDB" id="4748970at2759"/>
<feature type="domain" description="SCAN box" evidence="14">
    <location>
        <begin position="55"/>
        <end position="131"/>
    </location>
</feature>
<dbReference type="Pfam" id="PF02023">
    <property type="entry name" value="SCAN"/>
    <property type="match status" value="1"/>
</dbReference>
<reference evidence="17" key="1">
    <citation type="submission" date="2025-08" db="UniProtKB">
        <authorList>
            <consortium name="RefSeq"/>
        </authorList>
    </citation>
    <scope>IDENTIFICATION</scope>
    <source>
        <tissue evidence="17">Liver</tissue>
    </source>
</reference>
<feature type="domain" description="C2H2-type" evidence="13">
    <location>
        <begin position="501"/>
        <end position="528"/>
    </location>
</feature>
<dbReference type="FunFam" id="1.10.4020.10:FF:000005">
    <property type="entry name" value="Uncharacterized protein"/>
    <property type="match status" value="1"/>
</dbReference>
<evidence type="ECO:0000259" key="15">
    <source>
        <dbReference type="PROSITE" id="PS50805"/>
    </source>
</evidence>
<dbReference type="SUPFAM" id="SSF57667">
    <property type="entry name" value="beta-beta-alpha zinc fingers"/>
    <property type="match status" value="6"/>
</dbReference>
<dbReference type="Gene3D" id="6.10.140.140">
    <property type="match status" value="1"/>
</dbReference>
<comment type="similarity">
    <text evidence="2">Belongs to the krueppel C2H2-type zinc-finger protein family.</text>
</comment>
<name>A0A9F2RBN4_PYTBI</name>
<dbReference type="PROSITE" id="PS50157">
    <property type="entry name" value="ZINC_FINGER_C2H2_2"/>
    <property type="match status" value="12"/>
</dbReference>
<evidence type="ECO:0000256" key="12">
    <source>
        <dbReference type="SAM" id="MobiDB-lite"/>
    </source>
</evidence>
<dbReference type="InterPro" id="IPR003309">
    <property type="entry name" value="SCAN_dom"/>
</dbReference>
<feature type="domain" description="C2H2-type" evidence="13">
    <location>
        <begin position="613"/>
        <end position="640"/>
    </location>
</feature>
<dbReference type="SMART" id="SM00349">
    <property type="entry name" value="KRAB"/>
    <property type="match status" value="1"/>
</dbReference>
<feature type="domain" description="C2H2-type" evidence="13">
    <location>
        <begin position="389"/>
        <end position="416"/>
    </location>
</feature>
<evidence type="ECO:0000256" key="1">
    <source>
        <dbReference type="ARBA" id="ARBA00004123"/>
    </source>
</evidence>
<keyword evidence="7" id="KW-0805">Transcription regulation</keyword>
<evidence type="ECO:0000256" key="3">
    <source>
        <dbReference type="ARBA" id="ARBA00022723"/>
    </source>
</evidence>
<dbReference type="FunFam" id="3.30.160.60:FF:000990">
    <property type="entry name" value="zinc finger protein 629 isoform X2"/>
    <property type="match status" value="1"/>
</dbReference>
<evidence type="ECO:0000256" key="11">
    <source>
        <dbReference type="PROSITE-ProRule" id="PRU00042"/>
    </source>
</evidence>
<dbReference type="PROSITE" id="PS50804">
    <property type="entry name" value="SCAN_BOX"/>
    <property type="match status" value="1"/>
</dbReference>
<keyword evidence="6" id="KW-0862">Zinc</keyword>
<evidence type="ECO:0000259" key="13">
    <source>
        <dbReference type="PROSITE" id="PS50157"/>
    </source>
</evidence>
<dbReference type="SMART" id="SM00355">
    <property type="entry name" value="ZnF_C2H2"/>
    <property type="match status" value="12"/>
</dbReference>
<evidence type="ECO:0000313" key="16">
    <source>
        <dbReference type="Proteomes" id="UP000695026"/>
    </source>
</evidence>
<evidence type="ECO:0000256" key="6">
    <source>
        <dbReference type="ARBA" id="ARBA00022833"/>
    </source>
</evidence>
<keyword evidence="16" id="KW-1185">Reference proteome</keyword>
<dbReference type="PROSITE" id="PS00028">
    <property type="entry name" value="ZINC_FINGER_C2H2_1"/>
    <property type="match status" value="12"/>
</dbReference>
<evidence type="ECO:0000256" key="8">
    <source>
        <dbReference type="ARBA" id="ARBA00023125"/>
    </source>
</evidence>
<dbReference type="FunFam" id="3.30.160.60:FF:003288">
    <property type="entry name" value="Uncharacterized protein"/>
    <property type="match status" value="1"/>
</dbReference>
<keyword evidence="5 11" id="KW-0863">Zinc-finger</keyword>
<dbReference type="GO" id="GO:0008270">
    <property type="term" value="F:zinc ion binding"/>
    <property type="evidence" value="ECO:0007669"/>
    <property type="project" value="UniProtKB-KW"/>
</dbReference>
<dbReference type="InterPro" id="IPR038269">
    <property type="entry name" value="SCAN_sf"/>
</dbReference>
<dbReference type="GO" id="GO:0005634">
    <property type="term" value="C:nucleus"/>
    <property type="evidence" value="ECO:0007669"/>
    <property type="project" value="UniProtKB-SubCell"/>
</dbReference>
<sequence length="718" mass="80971">MGATVERGSEMEQNLAGPEAGRNSDALQAGSQVEFRAAKVMPGEFSYTVDAQCLRFRQFHYQEVWGPREVCNQLRDLCFLWLKPERHTKNQILDLVILEQFLAVLPPEMESWVRECGPETSSQAVALAEGFLLSKAEEKTQGEQQVGAFHPGNCKEQGQGIFADMASEVGKAPSCIRPRTFFRWIVEECDPIASLQGEGMTPMIQSWLHPCGNGIEPAPAQPLQDLVTFEDVAVYFTDEEWALLDPDQQALHVEVMEENCGNLACLARDGWEGKMEDEDHGLFSEKAVDKEEDRQSQKMEEKEKRTPPSPVFRESAACEFPALETACRGKRSSKCLVCGESFSCKSSLNAHLKTHKEDKPFKCSNCGKSFSQKKGLIRHERIHTGEKPYTCLECGKSFRQSAALITHQRIHTGEKPYTCLECGKSFCQKTTLVRHQRIHTGEKPYACMECGKSFSHRSQLTSHLRVHTGEKPYKCLECGKSFSQNTNLTLHQRTHTGEKPFRCLECGRSFSHSSTLMAHQRTHTGEKPFTCLDCGQSFAQNASLIFHQRTHTGEKPYMCSECGKSFSTSTSLTSHRRIHTGEKPYTCAECGKSFCTSTNLVTHQRIHTGEKPFKCSECGENFRKKAHLLRHHLTHTGEKPYKCVECGKSFSEKRNLNSHQRIHSKYWSEDPCNSGWGLPSLNADCPPISQDTSSFQSHLRHNSNPGENLECFTIFLNE</sequence>
<feature type="domain" description="C2H2-type" evidence="13">
    <location>
        <begin position="585"/>
        <end position="612"/>
    </location>
</feature>
<feature type="domain" description="KRAB" evidence="15">
    <location>
        <begin position="227"/>
        <end position="310"/>
    </location>
</feature>
<dbReference type="Gene3D" id="3.30.160.60">
    <property type="entry name" value="Classic Zinc Finger"/>
    <property type="match status" value="12"/>
</dbReference>
<dbReference type="Proteomes" id="UP000695026">
    <property type="component" value="Unplaced"/>
</dbReference>
<feature type="region of interest" description="Disordered" evidence="12">
    <location>
        <begin position="1"/>
        <end position="24"/>
    </location>
</feature>
<dbReference type="FunFam" id="3.30.160.60:FF:000620">
    <property type="entry name" value="Zinc finger protein 263"/>
    <property type="match status" value="1"/>
</dbReference>
<feature type="domain" description="C2H2-type" evidence="13">
    <location>
        <begin position="557"/>
        <end position="584"/>
    </location>
</feature>
<keyword evidence="4" id="KW-0677">Repeat</keyword>
<dbReference type="Pfam" id="PF00096">
    <property type="entry name" value="zf-C2H2"/>
    <property type="match status" value="11"/>
</dbReference>
<keyword evidence="8" id="KW-0238">DNA-binding</keyword>
<dbReference type="SUPFAM" id="SSF47353">
    <property type="entry name" value="Retrovirus capsid dimerization domain-like"/>
    <property type="match status" value="1"/>
</dbReference>
<dbReference type="CDD" id="cd07936">
    <property type="entry name" value="SCAN"/>
    <property type="match status" value="1"/>
</dbReference>
<feature type="region of interest" description="Disordered" evidence="12">
    <location>
        <begin position="282"/>
        <end position="311"/>
    </location>
</feature>
<dbReference type="RefSeq" id="XP_007441784.1">
    <property type="nucleotide sequence ID" value="XM_007441722.3"/>
</dbReference>